<evidence type="ECO:0000313" key="3">
    <source>
        <dbReference type="Proteomes" id="UP001153069"/>
    </source>
</evidence>
<organism evidence="2 3">
    <name type="scientific">Seminavis robusta</name>
    <dbReference type="NCBI Taxonomy" id="568900"/>
    <lineage>
        <taxon>Eukaryota</taxon>
        <taxon>Sar</taxon>
        <taxon>Stramenopiles</taxon>
        <taxon>Ochrophyta</taxon>
        <taxon>Bacillariophyta</taxon>
        <taxon>Bacillariophyceae</taxon>
        <taxon>Bacillariophycidae</taxon>
        <taxon>Naviculales</taxon>
        <taxon>Naviculaceae</taxon>
        <taxon>Seminavis</taxon>
    </lineage>
</organism>
<dbReference type="EMBL" id="CAICTM010000808">
    <property type="protein sequence ID" value="CAB9516818.1"/>
    <property type="molecule type" value="Genomic_DNA"/>
</dbReference>
<evidence type="ECO:0000313" key="2">
    <source>
        <dbReference type="EMBL" id="CAB9516818.1"/>
    </source>
</evidence>
<keyword evidence="1" id="KW-0175">Coiled coil</keyword>
<dbReference type="OrthoDB" id="57455at2759"/>
<feature type="coiled-coil region" evidence="1">
    <location>
        <begin position="717"/>
        <end position="744"/>
    </location>
</feature>
<evidence type="ECO:0000256" key="1">
    <source>
        <dbReference type="SAM" id="Coils"/>
    </source>
</evidence>
<comment type="caution">
    <text evidence="2">The sequence shown here is derived from an EMBL/GenBank/DDBJ whole genome shotgun (WGS) entry which is preliminary data.</text>
</comment>
<dbReference type="AlphaFoldDB" id="A0A9N8HIU0"/>
<dbReference type="Proteomes" id="UP001153069">
    <property type="component" value="Unassembled WGS sequence"/>
</dbReference>
<protein>
    <submittedName>
        <fullName evidence="2">Uncharacterized protein</fullName>
    </submittedName>
</protein>
<accession>A0A9N8HIU0</accession>
<gene>
    <name evidence="2" type="ORF">SEMRO_809_G205551.1</name>
</gene>
<reference evidence="2" key="1">
    <citation type="submission" date="2020-06" db="EMBL/GenBank/DDBJ databases">
        <authorList>
            <consortium name="Plant Systems Biology data submission"/>
        </authorList>
    </citation>
    <scope>NUCLEOTIDE SEQUENCE</scope>
    <source>
        <strain evidence="2">D6</strain>
    </source>
</reference>
<proteinExistence type="predicted"/>
<sequence>MASYAEIERAFIAVAHKDFVLGEWIPLSYWTHKVCLKLADELPLKISRLRDSLTKMNAVNKPFASSEDQVKYGDIIRIHKTDRRILVGSKLKRIHFLCVETDNTGCEKFSNEKQKQLKFESRYHSYRRRDTFIANHLVIDTTDNDQTKKQPAIVTPTETRSQRNDITHEGNKDVRELLETIFDQGQLPDLLTFDVDLDSFRSKVQAMGIRLQKEANEKRSRMLAEEDDDLSHAVDKSKVEAFLDRFCCPLRRSSIQSFLHVALQINDAGCRDILQLQKYGGSKGRGLNLVPVIPADSATSLVRNAKKYLPGFFGAIVYGDFTRRETCFCLTKLLREYEPEGVKDAVRTTNMQPMPRMNPHNQIAMFQELNLTYEKGKAMRQFFNADKCNPLVSDRVMRSLEAAVNVKPTLLRFQEGKTNKTGWILSVEDVVREEIKSEASPKDSCVHVVLSADHGQGAFRVHVSILFISGKRVRRETHQMVGLINCKKDTRAVIMASGIDKAVNDSLKNLIKSPGALPMEFFVVGDLAFYSLFLGKENMSGHHCWECQMMWKQFQKDPTKIGRMWTLRLMRRRYKKLESKELKRSKPIQEKGIRTLPLFDCIEPVNWLPPPLHGVILLANTPFHYLQRMVWYRHERVPVEVIEARFAKADAEMDAEAKWNELVDAEEHWNDMYGVMTDLVGNPDIQFEDTQHEQDYIRHEEHLNLAKAWLEEADAFQKKAAATLKAKKKLLKKLEDNKRNMAGQHRIFG</sequence>
<keyword evidence="3" id="KW-1185">Reference proteome</keyword>
<name>A0A9N8HIU0_9STRA</name>